<comment type="cofactor">
    <cofactor evidence="1">
        <name>NAD(+)</name>
        <dbReference type="ChEBI" id="CHEBI:57540"/>
    </cofactor>
</comment>
<reference evidence="6" key="1">
    <citation type="submission" date="2022-11" db="EMBL/GenBank/DDBJ databases">
        <authorList>
            <person name="Morgan W.R."/>
            <person name="Tartar A."/>
        </authorList>
    </citation>
    <scope>NUCLEOTIDE SEQUENCE</scope>
    <source>
        <strain evidence="6">ARSEF 373</strain>
    </source>
</reference>
<organism evidence="6 7">
    <name type="scientific">Lagenidium giganteum</name>
    <dbReference type="NCBI Taxonomy" id="4803"/>
    <lineage>
        <taxon>Eukaryota</taxon>
        <taxon>Sar</taxon>
        <taxon>Stramenopiles</taxon>
        <taxon>Oomycota</taxon>
        <taxon>Peronosporomycetes</taxon>
        <taxon>Pythiales</taxon>
        <taxon>Pythiaceae</taxon>
    </lineage>
</organism>
<dbReference type="Proteomes" id="UP001146120">
    <property type="component" value="Unassembled WGS sequence"/>
</dbReference>
<keyword evidence="7" id="KW-1185">Reference proteome</keyword>
<dbReference type="CDD" id="cd05246">
    <property type="entry name" value="dTDP_GD_SDR_e"/>
    <property type="match status" value="1"/>
</dbReference>
<accession>A0AAV2YJD0</accession>
<dbReference type="Pfam" id="PF16363">
    <property type="entry name" value="GDP_Man_Dehyd"/>
    <property type="match status" value="1"/>
</dbReference>
<evidence type="ECO:0000259" key="5">
    <source>
        <dbReference type="Pfam" id="PF16363"/>
    </source>
</evidence>
<dbReference type="FunFam" id="3.40.50.720:FF:000304">
    <property type="entry name" value="UDP-glucose 4,6-dehydratase"/>
    <property type="match status" value="1"/>
</dbReference>
<evidence type="ECO:0000256" key="2">
    <source>
        <dbReference type="ARBA" id="ARBA00023027"/>
    </source>
</evidence>
<dbReference type="EMBL" id="DAKRPA010000301">
    <property type="protein sequence ID" value="DAZ93651.1"/>
    <property type="molecule type" value="Genomic_DNA"/>
</dbReference>
<name>A0AAV2YJD0_9STRA</name>
<dbReference type="GO" id="GO:0008460">
    <property type="term" value="F:dTDP-glucose 4,6-dehydratase activity"/>
    <property type="evidence" value="ECO:0007669"/>
    <property type="project" value="InterPro"/>
</dbReference>
<dbReference type="InterPro" id="IPR016040">
    <property type="entry name" value="NAD(P)-bd_dom"/>
</dbReference>
<dbReference type="SUPFAM" id="SSF51735">
    <property type="entry name" value="NAD(P)-binding Rossmann-fold domains"/>
    <property type="match status" value="1"/>
</dbReference>
<gene>
    <name evidence="6" type="ORF">N0F65_009056</name>
</gene>
<proteinExistence type="predicted"/>
<evidence type="ECO:0000256" key="4">
    <source>
        <dbReference type="SAM" id="MobiDB-lite"/>
    </source>
</evidence>
<feature type="domain" description="NAD(P)-binding" evidence="5">
    <location>
        <begin position="103"/>
        <end position="386"/>
    </location>
</feature>
<dbReference type="AlphaFoldDB" id="A0AAV2YJD0"/>
<reference evidence="6" key="2">
    <citation type="journal article" date="2023" name="Microbiol Resour">
        <title>Decontamination and Annotation of the Draft Genome Sequence of the Oomycete Lagenidium giganteum ARSEF 373.</title>
        <authorList>
            <person name="Morgan W.R."/>
            <person name="Tartar A."/>
        </authorList>
    </citation>
    <scope>NUCLEOTIDE SEQUENCE</scope>
    <source>
        <strain evidence="6">ARSEF 373</strain>
    </source>
</reference>
<keyword evidence="3" id="KW-0456">Lyase</keyword>
<dbReference type="Gene3D" id="3.40.50.720">
    <property type="entry name" value="NAD(P)-binding Rossmann-like Domain"/>
    <property type="match status" value="2"/>
</dbReference>
<evidence type="ECO:0000313" key="6">
    <source>
        <dbReference type="EMBL" id="DAZ93651.1"/>
    </source>
</evidence>
<dbReference type="PANTHER" id="PTHR43000">
    <property type="entry name" value="DTDP-D-GLUCOSE 4,6-DEHYDRATASE-RELATED"/>
    <property type="match status" value="1"/>
</dbReference>
<feature type="region of interest" description="Disordered" evidence="4">
    <location>
        <begin position="63"/>
        <end position="97"/>
    </location>
</feature>
<dbReference type="InterPro" id="IPR005888">
    <property type="entry name" value="dTDP_Gluc_deHydtase"/>
</dbReference>
<evidence type="ECO:0000256" key="1">
    <source>
        <dbReference type="ARBA" id="ARBA00001911"/>
    </source>
</evidence>
<evidence type="ECO:0000313" key="7">
    <source>
        <dbReference type="Proteomes" id="UP001146120"/>
    </source>
</evidence>
<dbReference type="Gene3D" id="3.90.25.10">
    <property type="entry name" value="UDP-galactose 4-epimerase, domain 1"/>
    <property type="match status" value="1"/>
</dbReference>
<dbReference type="InterPro" id="IPR036291">
    <property type="entry name" value="NAD(P)-bd_dom_sf"/>
</dbReference>
<feature type="compositionally biased region" description="Acidic residues" evidence="4">
    <location>
        <begin position="77"/>
        <end position="96"/>
    </location>
</feature>
<dbReference type="GO" id="GO:0009225">
    <property type="term" value="P:nucleotide-sugar metabolic process"/>
    <property type="evidence" value="ECO:0007669"/>
    <property type="project" value="InterPro"/>
</dbReference>
<keyword evidence="2" id="KW-0520">NAD</keyword>
<comment type="caution">
    <text evidence="6">The sequence shown here is derived from an EMBL/GenBank/DDBJ whole genome shotgun (WGS) entry which is preliminary data.</text>
</comment>
<evidence type="ECO:0000256" key="3">
    <source>
        <dbReference type="ARBA" id="ARBA00023239"/>
    </source>
</evidence>
<protein>
    <recommendedName>
        <fullName evidence="5">NAD(P)-binding domain-containing protein</fullName>
    </recommendedName>
</protein>
<sequence length="418" mass="47034">MEELANSAPFTRRILVTGGAGFIGSHVVIHLVKTYPRYYIVNLDSLDYCSCVRNVHTAFESAPNFQGTRSNSKDSDSNECDDDDDKSGDEDDDEDEVGVRLRGSFCEWDIAHGTPGSPRHLPKNYKFIKGDITSADLIEYILCTEKIDTILHFAAQSHVDNSFGNSIQFSQTNIIGTHVLLEEARIHGKIQRFIHVSTDEVYGEGQAHTTAMLEDHALEPTNPYAATKAGAEFLVKAYQRSFKLPTIITRSNNVYGPHQYPEKLVPKFINQVIRRYPLTIHGDGTNTRNYLYISDVVAAFDLILHQGTIGEIYNIGGQNELSNKQVALDILRLMNSSAAASVLLDHMISNVSDRPFNDMRYTIDSTKLRAIGWSERVSWEEGLKKTIKWYRRHGHRFGNIEHALAAHPGAFRKTYQLA</sequence>